<keyword evidence="4 5" id="KW-0699">rRNA-binding</keyword>
<proteinExistence type="inferred from homology"/>
<name>A0A0G0LF61_9BACT</name>
<sequence length="106" mass="12095">MKQAIIHLQGKSFKVSEGDSIIVDRISLSNEQKEIEVNEINLVANDNNIEIGQPFLKNAKVVLEISEDSLGKKVIARTFHRRKRYTKTKGHRQKQTKLIVKSIIIS</sequence>
<dbReference type="GO" id="GO:0005737">
    <property type="term" value="C:cytoplasm"/>
    <property type="evidence" value="ECO:0007669"/>
    <property type="project" value="UniProtKB-ARBA"/>
</dbReference>
<accession>A0A0G0LF61</accession>
<organism evidence="6 7">
    <name type="scientific">Berkelbacteria bacterium GW2011_GWA2_38_9</name>
    <dbReference type="NCBI Taxonomy" id="1618334"/>
    <lineage>
        <taxon>Bacteria</taxon>
        <taxon>Candidatus Berkelbacteria</taxon>
    </lineage>
</organism>
<dbReference type="HAMAP" id="MF_01363">
    <property type="entry name" value="Ribosomal_bL21"/>
    <property type="match status" value="1"/>
</dbReference>
<dbReference type="GO" id="GO:1990904">
    <property type="term" value="C:ribonucleoprotein complex"/>
    <property type="evidence" value="ECO:0007669"/>
    <property type="project" value="UniProtKB-KW"/>
</dbReference>
<evidence type="ECO:0000256" key="4">
    <source>
        <dbReference type="HAMAP-Rule" id="MF_01363"/>
    </source>
</evidence>
<dbReference type="GO" id="GO:0019843">
    <property type="term" value="F:rRNA binding"/>
    <property type="evidence" value="ECO:0007669"/>
    <property type="project" value="UniProtKB-UniRule"/>
</dbReference>
<keyword evidence="2 4" id="KW-0689">Ribosomal protein</keyword>
<keyword evidence="3 4" id="KW-0687">Ribonucleoprotein</keyword>
<comment type="caution">
    <text evidence="6">The sequence shown here is derived from an EMBL/GenBank/DDBJ whole genome shotgun (WGS) entry which is preliminary data.</text>
</comment>
<dbReference type="GO" id="GO:0006412">
    <property type="term" value="P:translation"/>
    <property type="evidence" value="ECO:0007669"/>
    <property type="project" value="UniProtKB-UniRule"/>
</dbReference>
<dbReference type="InterPro" id="IPR028909">
    <property type="entry name" value="bL21-like"/>
</dbReference>
<evidence type="ECO:0000256" key="5">
    <source>
        <dbReference type="RuleBase" id="RU000562"/>
    </source>
</evidence>
<evidence type="ECO:0000256" key="3">
    <source>
        <dbReference type="ARBA" id="ARBA00023274"/>
    </source>
</evidence>
<reference evidence="6 7" key="1">
    <citation type="journal article" date="2015" name="Nature">
        <title>rRNA introns, odd ribosomes, and small enigmatic genomes across a large radiation of phyla.</title>
        <authorList>
            <person name="Brown C.T."/>
            <person name="Hug L.A."/>
            <person name="Thomas B.C."/>
            <person name="Sharon I."/>
            <person name="Castelle C.J."/>
            <person name="Singh A."/>
            <person name="Wilkins M.J."/>
            <person name="Williams K.H."/>
            <person name="Banfield J.F."/>
        </authorList>
    </citation>
    <scope>NUCLEOTIDE SEQUENCE [LARGE SCALE GENOMIC DNA]</scope>
</reference>
<gene>
    <name evidence="4" type="primary">rplU</name>
    <name evidence="6" type="ORF">UT11_C0021G0008</name>
</gene>
<dbReference type="NCBIfam" id="TIGR00061">
    <property type="entry name" value="L21"/>
    <property type="match status" value="1"/>
</dbReference>
<dbReference type="PANTHER" id="PTHR21349:SF0">
    <property type="entry name" value="LARGE RIBOSOMAL SUBUNIT PROTEIN BL21M"/>
    <property type="match status" value="1"/>
</dbReference>
<dbReference type="AlphaFoldDB" id="A0A0G0LF61"/>
<dbReference type="InterPro" id="IPR036164">
    <property type="entry name" value="bL21-like_sf"/>
</dbReference>
<dbReference type="GO" id="GO:0003735">
    <property type="term" value="F:structural constituent of ribosome"/>
    <property type="evidence" value="ECO:0007669"/>
    <property type="project" value="InterPro"/>
</dbReference>
<comment type="similarity">
    <text evidence="1 4 5">Belongs to the bacterial ribosomal protein bL21 family.</text>
</comment>
<evidence type="ECO:0000313" key="6">
    <source>
        <dbReference type="EMBL" id="KKQ89672.1"/>
    </source>
</evidence>
<dbReference type="EMBL" id="LBVO01000021">
    <property type="protein sequence ID" value="KKQ89672.1"/>
    <property type="molecule type" value="Genomic_DNA"/>
</dbReference>
<comment type="subunit">
    <text evidence="4">Part of the 50S ribosomal subunit. Contacts protein L20.</text>
</comment>
<comment type="function">
    <text evidence="4 5">This protein binds to 23S rRNA in the presence of protein L20.</text>
</comment>
<dbReference type="Pfam" id="PF00829">
    <property type="entry name" value="Ribosomal_L21p"/>
    <property type="match status" value="1"/>
</dbReference>
<evidence type="ECO:0000313" key="7">
    <source>
        <dbReference type="Proteomes" id="UP000033934"/>
    </source>
</evidence>
<evidence type="ECO:0000256" key="1">
    <source>
        <dbReference type="ARBA" id="ARBA00008563"/>
    </source>
</evidence>
<dbReference type="GO" id="GO:0005840">
    <property type="term" value="C:ribosome"/>
    <property type="evidence" value="ECO:0007669"/>
    <property type="project" value="UniProtKB-KW"/>
</dbReference>
<dbReference type="SUPFAM" id="SSF141091">
    <property type="entry name" value="L21p-like"/>
    <property type="match status" value="1"/>
</dbReference>
<evidence type="ECO:0000256" key="2">
    <source>
        <dbReference type="ARBA" id="ARBA00022980"/>
    </source>
</evidence>
<protein>
    <recommendedName>
        <fullName evidence="4">Large ribosomal subunit protein bL21</fullName>
    </recommendedName>
</protein>
<dbReference type="PANTHER" id="PTHR21349">
    <property type="entry name" value="50S RIBOSOMAL PROTEIN L21"/>
    <property type="match status" value="1"/>
</dbReference>
<dbReference type="InterPro" id="IPR001787">
    <property type="entry name" value="Ribosomal_bL21"/>
</dbReference>
<keyword evidence="4 5" id="KW-0694">RNA-binding</keyword>
<dbReference type="Proteomes" id="UP000033934">
    <property type="component" value="Unassembled WGS sequence"/>
</dbReference>